<feature type="region of interest" description="Disordered" evidence="1">
    <location>
        <begin position="1"/>
        <end position="132"/>
    </location>
</feature>
<dbReference type="PANTHER" id="PTHR46601">
    <property type="entry name" value="ULP_PROTEASE DOMAIN-CONTAINING PROTEIN"/>
    <property type="match status" value="1"/>
</dbReference>
<accession>A0A8R2M9G5</accession>
<sequence>MMPRSSRSRLQLSEEQKKKRRREQKKLSMRRARSKLDSVALEERRKKDRERYHRKKEEGLIKTIKDLKPRDQRQLRKMWREKAKLRREKEKIKRTTEQMLHENTPPSSPQPSSSPQQSSFSRIRSGKAVGARNKRRLKAKNEYLINRLIVLERKLAKYRMRLHRIKKGQKRGNTVLVKRKIHDFFIDDEHSRLTAGKKETITRRKVKKQIRLLNDTILNLHKIFNNKTGLNISYETFRRHRPFWVIFPKTTSRNTCLCRQHANNDYIASALHQAKIISFSNATDVARSLCCDNILRVSCLERTCTLCFEKTLDYTVINGNDTILYQRWVTKKVPQIIKGNEKLCQKTLKECVRTSHQLLVNKFNISLSTFMQHLANIMNQYKAIRYIKQNLSPSQSLLHIDFSENYSCKYGSEVQSVHFGGSKSQLSLHTCVYYSVDSQPPTNLIKTTSICTVSENLRHDPVLICAHLKPVIEKIKLITPDLTELHILSDGPATQYRNKTMFHMLANYVSKISNVETIVWHFSEAGHGKSAPDSVGGCVKRTCDKAVANGQDISGIDSFVDCVKVTCKGIDIIRINNDVSDIQKIADANKVRPFKGTLKIHQITWSSKSPNIIHCRRLSCLLCAPHIRCTHFKIGQIQIEYISRDTKESSPTISSSILSRTGTPRPVSSIDTASASTVTGPRTPSPLESFLNTPSPELTTRIVRQPLTPRKQNIVYTDSDDSATPKKSRFHTFFDTSDTEDSIPSPKKVKCQSLFDYSDEEKF</sequence>
<dbReference type="EnsemblMetazoa" id="XM_038020964.1">
    <property type="protein sequence ID" value="XP_037876892.1"/>
    <property type="gene ID" value="LOC119630689"/>
</dbReference>
<protein>
    <submittedName>
        <fullName evidence="2">Uncharacterized protein</fullName>
    </submittedName>
</protein>
<keyword evidence="3" id="KW-1185">Reference proteome</keyword>
<dbReference type="EnsemblMetazoa" id="XM_038014811.1">
    <property type="protein sequence ID" value="XP_037870739.1"/>
    <property type="gene ID" value="LOC119629344"/>
</dbReference>
<dbReference type="RefSeq" id="XP_062532615.1">
    <property type="nucleotide sequence ID" value="XM_062676631.1"/>
</dbReference>
<feature type="compositionally biased region" description="Low complexity" evidence="1">
    <location>
        <begin position="649"/>
        <end position="659"/>
    </location>
</feature>
<dbReference type="KEGG" id="bmor:119630689"/>
<feature type="compositionally biased region" description="Basic and acidic residues" evidence="1">
    <location>
        <begin position="41"/>
        <end position="100"/>
    </location>
</feature>
<dbReference type="KEGG" id="bmor:119629344"/>
<feature type="compositionally biased region" description="Polar residues" evidence="1">
    <location>
        <begin position="669"/>
        <end position="682"/>
    </location>
</feature>
<evidence type="ECO:0000313" key="3">
    <source>
        <dbReference type="Proteomes" id="UP000005204"/>
    </source>
</evidence>
<feature type="region of interest" description="Disordered" evidence="1">
    <location>
        <begin position="649"/>
        <end position="684"/>
    </location>
</feature>
<organism evidence="2 3">
    <name type="scientific">Bombyx mori</name>
    <name type="common">Silk moth</name>
    <dbReference type="NCBI Taxonomy" id="7091"/>
    <lineage>
        <taxon>Eukaryota</taxon>
        <taxon>Metazoa</taxon>
        <taxon>Ecdysozoa</taxon>
        <taxon>Arthropoda</taxon>
        <taxon>Hexapoda</taxon>
        <taxon>Insecta</taxon>
        <taxon>Pterygota</taxon>
        <taxon>Neoptera</taxon>
        <taxon>Endopterygota</taxon>
        <taxon>Lepidoptera</taxon>
        <taxon>Glossata</taxon>
        <taxon>Ditrysia</taxon>
        <taxon>Bombycoidea</taxon>
        <taxon>Bombycidae</taxon>
        <taxon>Bombycinae</taxon>
        <taxon>Bombyx</taxon>
    </lineage>
</organism>
<dbReference type="GeneID" id="119630689"/>
<dbReference type="EnsemblMetazoa" id="XM_038021496.1">
    <property type="protein sequence ID" value="XP_037877424.1"/>
    <property type="gene ID" value="LOC119630980"/>
</dbReference>
<dbReference type="GeneID" id="119629344"/>
<feature type="compositionally biased region" description="Low complexity" evidence="1">
    <location>
        <begin position="110"/>
        <end position="119"/>
    </location>
</feature>
<feature type="compositionally biased region" description="Basic residues" evidence="1">
    <location>
        <begin position="18"/>
        <end position="33"/>
    </location>
</feature>
<dbReference type="AlphaFoldDB" id="A0A8R2M9G5"/>
<dbReference type="RefSeq" id="XP_037876892.1">
    <property type="nucleotide sequence ID" value="XM_038020964.2"/>
</dbReference>
<dbReference type="Proteomes" id="UP000005204">
    <property type="component" value="Unassembled WGS sequence"/>
</dbReference>
<dbReference type="PANTHER" id="PTHR46601:SF2">
    <property type="entry name" value="UBIQUITIN-LIKE PROTEASE FAMILY PROFILE DOMAIN-CONTAINING PROTEIN"/>
    <property type="match status" value="1"/>
</dbReference>
<feature type="compositionally biased region" description="Low complexity" evidence="1">
    <location>
        <begin position="1"/>
        <end position="11"/>
    </location>
</feature>
<evidence type="ECO:0000256" key="1">
    <source>
        <dbReference type="SAM" id="MobiDB-lite"/>
    </source>
</evidence>
<reference evidence="3" key="1">
    <citation type="journal article" date="2008" name="Insect Biochem. Mol. Biol.">
        <title>The genome of a lepidopteran model insect, the silkworm Bombyx mori.</title>
        <authorList>
            <consortium name="International Silkworm Genome Consortium"/>
        </authorList>
    </citation>
    <scope>NUCLEOTIDE SEQUENCE [LARGE SCALE GENOMIC DNA]</scope>
    <source>
        <strain evidence="3">p50T</strain>
    </source>
</reference>
<reference evidence="2" key="2">
    <citation type="submission" date="2022-06" db="UniProtKB">
        <authorList>
            <consortium name="EnsemblMetazoa"/>
        </authorList>
    </citation>
    <scope>IDENTIFICATION</scope>
    <source>
        <strain evidence="2">p50T (Dazao)</strain>
    </source>
</reference>
<proteinExistence type="predicted"/>
<name>A0A8R2M9G5_BOMMO</name>
<evidence type="ECO:0000313" key="2">
    <source>
        <dbReference type="EnsemblMetazoa" id="XP_037876892.1"/>
    </source>
</evidence>
<dbReference type="RefSeq" id="XP_037870739.1">
    <property type="nucleotide sequence ID" value="XM_038014811.2"/>
</dbReference>